<dbReference type="InterPro" id="IPR011990">
    <property type="entry name" value="TPR-like_helical_dom_sf"/>
</dbReference>
<evidence type="ECO:0000313" key="2">
    <source>
        <dbReference type="EMBL" id="SHJ26305.1"/>
    </source>
</evidence>
<dbReference type="AlphaFoldDB" id="A0A1M6HVS6"/>
<keyword evidence="3" id="KW-1185">Reference proteome</keyword>
<sequence>MKLYKKLFLGLAACMSFASCSDWLDINVDPNTPTAESAQYQNRLPWCQFYLSHGYMIVSSNTTYYCGQIAAPTGSQQMGATRWNLNAANRANNGQQWFLVPCASNLKDLYDKAMAAEAYHYAGAAKFMRAFGFMEMTDLYGELPYTEALSESVAPRYDTGKTIFLGCIAELEEAIELFQRDQSVSAAPLSVGDSWNDGDVNKWLKMCYLLKARWLNHLTKKQAGSYKDGKYDAAEILSCLNKAQQSNSDNTLIRHTDTNGSTHDVQGWNETVDYSALFSTVGMNNNRYYVTATFYENLTNFGGYGVEDPRADKFIPWARSVKSAGTLPEIKWSDDGRWRRSMGVDLQTNILSNSGPFALSYNNTTNSWYCNTTKEERLGDTIYVQGRCGSKGYNSNKDMLFRMYATNDASALSGVFHTRASSPTAMASYAEACFIKAEVLFRQGDKPGAYTAYKEGVKANIEFVNDQLNTWITEDATLASCPSFTPMKQADIDNFLNNGLGAAADITLGKIMTQKQTAMLFTLEQWNDMRRLDYNTEYFLNWNKPYEYRNTPTYWTYVPQDKYPRRWKQASYETDFNFENLKAIGSEVPGALDLPVGVGEGAWYNSDQIWTLPIWWDSNQE</sequence>
<dbReference type="Proteomes" id="UP000184192">
    <property type="component" value="Unassembled WGS sequence"/>
</dbReference>
<reference evidence="3" key="1">
    <citation type="submission" date="2016-11" db="EMBL/GenBank/DDBJ databases">
        <authorList>
            <person name="Varghese N."/>
            <person name="Submissions S."/>
        </authorList>
    </citation>
    <scope>NUCLEOTIDE SEQUENCE [LARGE SCALE GENOMIC DNA]</scope>
    <source>
        <strain evidence="3">DSM 26884</strain>
    </source>
</reference>
<dbReference type="PROSITE" id="PS51257">
    <property type="entry name" value="PROKAR_LIPOPROTEIN"/>
    <property type="match status" value="1"/>
</dbReference>
<dbReference type="Pfam" id="PF12771">
    <property type="entry name" value="SusD-like_2"/>
    <property type="match status" value="2"/>
</dbReference>
<evidence type="ECO:0000313" key="3">
    <source>
        <dbReference type="Proteomes" id="UP000184192"/>
    </source>
</evidence>
<organism evidence="2 3">
    <name type="scientific">Bacteroides stercorirosoris</name>
    <dbReference type="NCBI Taxonomy" id="871324"/>
    <lineage>
        <taxon>Bacteria</taxon>
        <taxon>Pseudomonadati</taxon>
        <taxon>Bacteroidota</taxon>
        <taxon>Bacteroidia</taxon>
        <taxon>Bacteroidales</taxon>
        <taxon>Bacteroidaceae</taxon>
        <taxon>Bacteroides</taxon>
    </lineage>
</organism>
<protein>
    <submittedName>
        <fullName evidence="2">Starch-binding associating with outer membrane</fullName>
    </submittedName>
</protein>
<dbReference type="SUPFAM" id="SSF48452">
    <property type="entry name" value="TPR-like"/>
    <property type="match status" value="1"/>
</dbReference>
<dbReference type="GeneID" id="92713194"/>
<accession>A0A1M6HVS6</accession>
<dbReference type="Gene3D" id="1.25.40.390">
    <property type="match status" value="2"/>
</dbReference>
<gene>
    <name evidence="2" type="ORF">SAMN05444350_1202</name>
</gene>
<name>A0A1M6HVS6_9BACE</name>
<keyword evidence="1" id="KW-0732">Signal</keyword>
<dbReference type="InterPro" id="IPR041662">
    <property type="entry name" value="SusD-like_2"/>
</dbReference>
<dbReference type="eggNOG" id="COG0521">
    <property type="taxonomic scope" value="Bacteria"/>
</dbReference>
<feature type="signal peptide" evidence="1">
    <location>
        <begin position="1"/>
        <end position="18"/>
    </location>
</feature>
<evidence type="ECO:0000256" key="1">
    <source>
        <dbReference type="SAM" id="SignalP"/>
    </source>
</evidence>
<proteinExistence type="predicted"/>
<dbReference type="EMBL" id="FQZN01000020">
    <property type="protein sequence ID" value="SHJ26305.1"/>
    <property type="molecule type" value="Genomic_DNA"/>
</dbReference>
<dbReference type="RefSeq" id="WP_073314148.1">
    <property type="nucleotide sequence ID" value="NZ_FQZN01000020.1"/>
</dbReference>
<feature type="chain" id="PRO_5012409681" evidence="1">
    <location>
        <begin position="19"/>
        <end position="621"/>
    </location>
</feature>